<accession>A0A381PGA7</accession>
<name>A0A381PGA7_9ZZZZ</name>
<sequence>MMMVISCLVAQVGNGEQLKDKELSRLLSKYAAHDEPGIQYIVVDKSSTVYSHSVGLSNVEKDIVLDASQTMAAFSMTKTLTAIAVLQLVEQNKINLDNKVTEYVTHPYDPNITIQHLLNHTSGIPNPIPLKWVHLAREHDDFDEQFELNKVLNEHSTLDFKPGERYKYNNIGYWLLGRVIKSVSGIEYLEYMSEHLFQPLNLSSNEIGFQIYDKNNHAKGYLKKWSFMGLFGRFFVDPKMLSENERGWVHIKNVYLNGPSFGGAIGTAGAFSKILQDLLSTESMLLEQRTKQLLYQQQMLNSGTEIDMTLGWHMAELDGTNYYYKEGGGAGFHCEMRIYPKKGLASVIMSNRTSFNSRKILSELDIRFVENEI</sequence>
<proteinExistence type="predicted"/>
<evidence type="ECO:0000259" key="1">
    <source>
        <dbReference type="Pfam" id="PF00144"/>
    </source>
</evidence>
<organism evidence="2">
    <name type="scientific">marine metagenome</name>
    <dbReference type="NCBI Taxonomy" id="408172"/>
    <lineage>
        <taxon>unclassified sequences</taxon>
        <taxon>metagenomes</taxon>
        <taxon>ecological metagenomes</taxon>
    </lineage>
</organism>
<evidence type="ECO:0000313" key="2">
    <source>
        <dbReference type="EMBL" id="SUZ66045.1"/>
    </source>
</evidence>
<dbReference type="AlphaFoldDB" id="A0A381PGA7"/>
<dbReference type="EMBL" id="UINC01000974">
    <property type="protein sequence ID" value="SUZ66045.1"/>
    <property type="molecule type" value="Genomic_DNA"/>
</dbReference>
<dbReference type="PANTHER" id="PTHR43283">
    <property type="entry name" value="BETA-LACTAMASE-RELATED"/>
    <property type="match status" value="1"/>
</dbReference>
<dbReference type="InterPro" id="IPR001466">
    <property type="entry name" value="Beta-lactam-related"/>
</dbReference>
<dbReference type="InterPro" id="IPR012338">
    <property type="entry name" value="Beta-lactam/transpept-like"/>
</dbReference>
<dbReference type="SUPFAM" id="SSF56601">
    <property type="entry name" value="beta-lactamase/transpeptidase-like"/>
    <property type="match status" value="1"/>
</dbReference>
<gene>
    <name evidence="2" type="ORF">METZ01_LOCUS18899</name>
</gene>
<protein>
    <recommendedName>
        <fullName evidence="1">Beta-lactamase-related domain-containing protein</fullName>
    </recommendedName>
</protein>
<dbReference type="Gene3D" id="3.40.710.10">
    <property type="entry name" value="DD-peptidase/beta-lactamase superfamily"/>
    <property type="match status" value="1"/>
</dbReference>
<feature type="domain" description="Beta-lactamase-related" evidence="1">
    <location>
        <begin position="25"/>
        <end position="357"/>
    </location>
</feature>
<reference evidence="2" key="1">
    <citation type="submission" date="2018-05" db="EMBL/GenBank/DDBJ databases">
        <authorList>
            <person name="Lanie J.A."/>
            <person name="Ng W.-L."/>
            <person name="Kazmierczak K.M."/>
            <person name="Andrzejewski T.M."/>
            <person name="Davidsen T.M."/>
            <person name="Wayne K.J."/>
            <person name="Tettelin H."/>
            <person name="Glass J.I."/>
            <person name="Rusch D."/>
            <person name="Podicherti R."/>
            <person name="Tsui H.-C.T."/>
            <person name="Winkler M.E."/>
        </authorList>
    </citation>
    <scope>NUCLEOTIDE SEQUENCE</scope>
</reference>
<dbReference type="InterPro" id="IPR050789">
    <property type="entry name" value="Diverse_Enzym_Activities"/>
</dbReference>
<dbReference type="Pfam" id="PF00144">
    <property type="entry name" value="Beta-lactamase"/>
    <property type="match status" value="1"/>
</dbReference>